<feature type="region of interest" description="Disordered" evidence="7">
    <location>
        <begin position="187"/>
        <end position="209"/>
    </location>
</feature>
<dbReference type="Pfam" id="PF05739">
    <property type="entry name" value="SNARE"/>
    <property type="match status" value="1"/>
</dbReference>
<name>A0AAD5TZL0_9FUNG</name>
<dbReference type="PROSITE" id="PS50192">
    <property type="entry name" value="T_SNARE"/>
    <property type="match status" value="1"/>
</dbReference>
<keyword evidence="11" id="KW-1185">Reference proteome</keyword>
<dbReference type="InterPro" id="IPR006011">
    <property type="entry name" value="Syntaxin_N"/>
</dbReference>
<evidence type="ECO:0000256" key="5">
    <source>
        <dbReference type="ARBA" id="ARBA00023136"/>
    </source>
</evidence>
<keyword evidence="5 8" id="KW-0472">Membrane</keyword>
<dbReference type="GO" id="GO:0005886">
    <property type="term" value="C:plasma membrane"/>
    <property type="evidence" value="ECO:0007669"/>
    <property type="project" value="TreeGrafter"/>
</dbReference>
<evidence type="ECO:0000256" key="8">
    <source>
        <dbReference type="SAM" id="Phobius"/>
    </source>
</evidence>
<comment type="similarity">
    <text evidence="2">Belongs to the syntaxin family.</text>
</comment>
<dbReference type="InterPro" id="IPR045242">
    <property type="entry name" value="Syntaxin"/>
</dbReference>
<reference evidence="10" key="1">
    <citation type="submission" date="2020-05" db="EMBL/GenBank/DDBJ databases">
        <title>Phylogenomic resolution of chytrid fungi.</title>
        <authorList>
            <person name="Stajich J.E."/>
            <person name="Amses K."/>
            <person name="Simmons R."/>
            <person name="Seto K."/>
            <person name="Myers J."/>
            <person name="Bonds A."/>
            <person name="Quandt C.A."/>
            <person name="Barry K."/>
            <person name="Liu P."/>
            <person name="Grigoriev I."/>
            <person name="Longcore J.E."/>
            <person name="James T.Y."/>
        </authorList>
    </citation>
    <scope>NUCLEOTIDE SEQUENCE</scope>
    <source>
        <strain evidence="10">JEL0476</strain>
    </source>
</reference>
<dbReference type="InterPro" id="IPR010989">
    <property type="entry name" value="SNARE"/>
</dbReference>
<dbReference type="InterPro" id="IPR006012">
    <property type="entry name" value="Syntaxin/epimorphin_CS"/>
</dbReference>
<evidence type="ECO:0000256" key="6">
    <source>
        <dbReference type="SAM" id="Coils"/>
    </source>
</evidence>
<dbReference type="GO" id="GO:0006906">
    <property type="term" value="P:vesicle fusion"/>
    <property type="evidence" value="ECO:0007669"/>
    <property type="project" value="TreeGrafter"/>
</dbReference>
<dbReference type="InterPro" id="IPR000727">
    <property type="entry name" value="T_SNARE_dom"/>
</dbReference>
<dbReference type="GO" id="GO:0031201">
    <property type="term" value="C:SNARE complex"/>
    <property type="evidence" value="ECO:0007669"/>
    <property type="project" value="TreeGrafter"/>
</dbReference>
<evidence type="ECO:0000313" key="10">
    <source>
        <dbReference type="EMBL" id="KAJ3218719.1"/>
    </source>
</evidence>
<dbReference type="GO" id="GO:0006886">
    <property type="term" value="P:intracellular protein transport"/>
    <property type="evidence" value="ECO:0007669"/>
    <property type="project" value="InterPro"/>
</dbReference>
<dbReference type="Pfam" id="PF00804">
    <property type="entry name" value="Syntaxin"/>
    <property type="match status" value="1"/>
</dbReference>
<feature type="domain" description="T-SNARE coiled-coil homology" evidence="9">
    <location>
        <begin position="80"/>
        <end position="142"/>
    </location>
</feature>
<dbReference type="PROSITE" id="PS00914">
    <property type="entry name" value="SYNTAXIN"/>
    <property type="match status" value="1"/>
</dbReference>
<dbReference type="GO" id="GO:0048278">
    <property type="term" value="P:vesicle docking"/>
    <property type="evidence" value="ECO:0007669"/>
    <property type="project" value="TreeGrafter"/>
</dbReference>
<evidence type="ECO:0000256" key="1">
    <source>
        <dbReference type="ARBA" id="ARBA00004211"/>
    </source>
</evidence>
<keyword evidence="4 8" id="KW-1133">Transmembrane helix</keyword>
<accession>A0AAD5TZL0</accession>
<dbReference type="Proteomes" id="UP001211065">
    <property type="component" value="Unassembled WGS sequence"/>
</dbReference>
<evidence type="ECO:0000256" key="2">
    <source>
        <dbReference type="ARBA" id="ARBA00009063"/>
    </source>
</evidence>
<keyword evidence="3 8" id="KW-0812">Transmembrane</keyword>
<dbReference type="PANTHER" id="PTHR19957">
    <property type="entry name" value="SYNTAXIN"/>
    <property type="match status" value="1"/>
</dbReference>
<sequence>MKLTEQKSLARKLIEVAKEYQNIQQSAKTQYRGQLERQFKIAKPNATREEITEALDNNSGGNVFQQQILSSRVTDQRRILDQVQNRQQELNKIEQSLVELFQLMQDMQMMLENQQTMIDQIETNIEDSSTAIEYGSKELTKATDNARSARKKKWIIFFCVLILLIIVGLVVWFQFVAPLVNAANAANNGNGSGTTPVTTTAAAASPTPS</sequence>
<feature type="transmembrane region" description="Helical" evidence="8">
    <location>
        <begin position="154"/>
        <end position="175"/>
    </location>
</feature>
<evidence type="ECO:0000313" key="11">
    <source>
        <dbReference type="Proteomes" id="UP001211065"/>
    </source>
</evidence>
<protein>
    <submittedName>
        <fullName evidence="10">Plasma membrane t-SNARE, secretory vesicle fusion</fullName>
    </submittedName>
</protein>
<comment type="caution">
    <text evidence="10">The sequence shown here is derived from an EMBL/GenBank/DDBJ whole genome shotgun (WGS) entry which is preliminary data.</text>
</comment>
<evidence type="ECO:0000256" key="7">
    <source>
        <dbReference type="SAM" id="MobiDB-lite"/>
    </source>
</evidence>
<keyword evidence="6" id="KW-0175">Coiled coil</keyword>
<evidence type="ECO:0000259" key="9">
    <source>
        <dbReference type="PROSITE" id="PS50192"/>
    </source>
</evidence>
<dbReference type="GO" id="GO:0000149">
    <property type="term" value="F:SNARE binding"/>
    <property type="evidence" value="ECO:0007669"/>
    <property type="project" value="TreeGrafter"/>
</dbReference>
<dbReference type="SUPFAM" id="SSF47661">
    <property type="entry name" value="t-snare proteins"/>
    <property type="match status" value="1"/>
</dbReference>
<dbReference type="SMART" id="SM00397">
    <property type="entry name" value="t_SNARE"/>
    <property type="match status" value="1"/>
</dbReference>
<dbReference type="AlphaFoldDB" id="A0AAD5TZL0"/>
<evidence type="ECO:0000256" key="4">
    <source>
        <dbReference type="ARBA" id="ARBA00022989"/>
    </source>
</evidence>
<proteinExistence type="inferred from homology"/>
<comment type="subcellular location">
    <subcellularLocation>
        <location evidence="1">Membrane</location>
        <topology evidence="1">Single-pass type IV membrane protein</topology>
    </subcellularLocation>
</comment>
<dbReference type="PANTHER" id="PTHR19957:SF307">
    <property type="entry name" value="PROTEIN SSO1-RELATED"/>
    <property type="match status" value="1"/>
</dbReference>
<dbReference type="EMBL" id="JADGJW010000367">
    <property type="protein sequence ID" value="KAJ3218719.1"/>
    <property type="molecule type" value="Genomic_DNA"/>
</dbReference>
<dbReference type="GO" id="GO:0012505">
    <property type="term" value="C:endomembrane system"/>
    <property type="evidence" value="ECO:0007669"/>
    <property type="project" value="TreeGrafter"/>
</dbReference>
<dbReference type="GO" id="GO:0006887">
    <property type="term" value="P:exocytosis"/>
    <property type="evidence" value="ECO:0007669"/>
    <property type="project" value="TreeGrafter"/>
</dbReference>
<gene>
    <name evidence="10" type="primary">SSO2</name>
    <name evidence="10" type="ORF">HK099_004952</name>
</gene>
<dbReference type="Gene3D" id="1.20.58.70">
    <property type="match status" value="1"/>
</dbReference>
<organism evidence="10 11">
    <name type="scientific">Clydaea vesicula</name>
    <dbReference type="NCBI Taxonomy" id="447962"/>
    <lineage>
        <taxon>Eukaryota</taxon>
        <taxon>Fungi</taxon>
        <taxon>Fungi incertae sedis</taxon>
        <taxon>Chytridiomycota</taxon>
        <taxon>Chytridiomycota incertae sedis</taxon>
        <taxon>Chytridiomycetes</taxon>
        <taxon>Lobulomycetales</taxon>
        <taxon>Lobulomycetaceae</taxon>
        <taxon>Clydaea</taxon>
    </lineage>
</organism>
<feature type="coiled-coil region" evidence="6">
    <location>
        <begin position="104"/>
        <end position="131"/>
    </location>
</feature>
<evidence type="ECO:0000256" key="3">
    <source>
        <dbReference type="ARBA" id="ARBA00022692"/>
    </source>
</evidence>
<dbReference type="GO" id="GO:0005484">
    <property type="term" value="F:SNAP receptor activity"/>
    <property type="evidence" value="ECO:0007669"/>
    <property type="project" value="InterPro"/>
</dbReference>